<organism evidence="1 2">
    <name type="scientific">Craterilacuibacter sinensis</name>
    <dbReference type="NCBI Taxonomy" id="2686017"/>
    <lineage>
        <taxon>Bacteria</taxon>
        <taxon>Pseudomonadati</taxon>
        <taxon>Pseudomonadota</taxon>
        <taxon>Betaproteobacteria</taxon>
        <taxon>Neisseriales</taxon>
        <taxon>Neisseriaceae</taxon>
        <taxon>Craterilacuibacter</taxon>
    </lineage>
</organism>
<dbReference type="RefSeq" id="WP_160797099.1">
    <property type="nucleotide sequence ID" value="NZ_WSSB01000009.1"/>
</dbReference>
<sequence length="385" mass="42715">MQQGGSIGPLVGADEDFNHQIVETHASVLHTDPGWAEKVCGMVGARDGSLQVGFGFGKYVNRGVVDAYAGVSRQAEQWNVRASRALADDLESVSVGPIHYEIVEPLRKVRVTLEKNAVQPIAFELLLEGAVPCFTEAREDRRSRSGYRRTADQIRYHQSGTASGWIEVDGVHHEVTPDAWVMTRDHSWGIRPGVGAPLADTEPEAMDSEQMQVLAIWNPLLLQNPDGSHYAFHQYLLRYRAPGLRHELMQGQFEYPDGHCIAVVDNQPSLSFHPVNRRFIEGRFALVLADGSRRTLSAHAISDTGFHLGGGLYHGFDGHYVGQWRGKLQVEGEYFADCRSEESVRRLNSFRDAMIVVHDSATGAQGWGNLQSWVQGNWSEAGTND</sequence>
<protein>
    <submittedName>
        <fullName evidence="1">Uncharacterized protein</fullName>
    </submittedName>
</protein>
<proteinExistence type="predicted"/>
<name>A0A845BQQ1_9NEIS</name>
<comment type="caution">
    <text evidence="1">The sequence shown here is derived from an EMBL/GenBank/DDBJ whole genome shotgun (WGS) entry which is preliminary data.</text>
</comment>
<reference evidence="1 2" key="1">
    <citation type="submission" date="2019-12" db="EMBL/GenBank/DDBJ databases">
        <title>Neisseriaceae gen. nov. sp. Genome sequencing and assembly.</title>
        <authorList>
            <person name="Liu Z."/>
            <person name="Li A."/>
        </authorList>
    </citation>
    <scope>NUCLEOTIDE SEQUENCE [LARGE SCALE GENOMIC DNA]</scope>
    <source>
        <strain evidence="1 2">B2N2-7</strain>
    </source>
</reference>
<evidence type="ECO:0000313" key="2">
    <source>
        <dbReference type="Proteomes" id="UP000467214"/>
    </source>
</evidence>
<dbReference type="AlphaFoldDB" id="A0A845BQQ1"/>
<accession>A0A845BQQ1</accession>
<dbReference type="EMBL" id="WSSB01000009">
    <property type="protein sequence ID" value="MXR37488.1"/>
    <property type="molecule type" value="Genomic_DNA"/>
</dbReference>
<dbReference type="Proteomes" id="UP000467214">
    <property type="component" value="Unassembled WGS sequence"/>
</dbReference>
<keyword evidence="2" id="KW-1185">Reference proteome</keyword>
<gene>
    <name evidence="1" type="ORF">GQF02_10925</name>
</gene>
<evidence type="ECO:0000313" key="1">
    <source>
        <dbReference type="EMBL" id="MXR37488.1"/>
    </source>
</evidence>